<evidence type="ECO:0000256" key="1">
    <source>
        <dbReference type="SAM" id="MobiDB-lite"/>
    </source>
</evidence>
<reference evidence="4" key="1">
    <citation type="submission" date="2016-06" db="UniProtKB">
        <authorList>
            <consortium name="WormBaseParasite"/>
        </authorList>
    </citation>
    <scope>IDENTIFICATION</scope>
</reference>
<protein>
    <submittedName>
        <fullName evidence="4">C2H2-type domain-containing protein</fullName>
    </submittedName>
</protein>
<evidence type="ECO:0000313" key="3">
    <source>
        <dbReference type="Proteomes" id="UP000275846"/>
    </source>
</evidence>
<dbReference type="OrthoDB" id="6317163at2759"/>
<feature type="region of interest" description="Disordered" evidence="1">
    <location>
        <begin position="1"/>
        <end position="22"/>
    </location>
</feature>
<dbReference type="EMBL" id="UYSU01033203">
    <property type="protein sequence ID" value="VDL91698.1"/>
    <property type="molecule type" value="Genomic_DNA"/>
</dbReference>
<name>A0A183SM65_SCHSO</name>
<dbReference type="Proteomes" id="UP000275846">
    <property type="component" value="Unassembled WGS sequence"/>
</dbReference>
<keyword evidence="3" id="KW-1185">Reference proteome</keyword>
<dbReference type="AlphaFoldDB" id="A0A183SM65"/>
<evidence type="ECO:0000313" key="2">
    <source>
        <dbReference type="EMBL" id="VDL91698.1"/>
    </source>
</evidence>
<evidence type="ECO:0000313" key="4">
    <source>
        <dbReference type="WBParaSite" id="SSLN_0000548401-mRNA-1"/>
    </source>
</evidence>
<dbReference type="WBParaSite" id="SSLN_0000548401-mRNA-1">
    <property type="protein sequence ID" value="SSLN_0000548401-mRNA-1"/>
    <property type="gene ID" value="SSLN_0000548401"/>
</dbReference>
<proteinExistence type="predicted"/>
<reference evidence="2 3" key="2">
    <citation type="submission" date="2018-11" db="EMBL/GenBank/DDBJ databases">
        <authorList>
            <consortium name="Pathogen Informatics"/>
        </authorList>
    </citation>
    <scope>NUCLEOTIDE SEQUENCE [LARGE SCALE GENOMIC DNA]</scope>
    <source>
        <strain evidence="2 3">NST_G2</strain>
    </source>
</reference>
<organism evidence="4">
    <name type="scientific">Schistocephalus solidus</name>
    <name type="common">Tapeworm</name>
    <dbReference type="NCBI Taxonomy" id="70667"/>
    <lineage>
        <taxon>Eukaryota</taxon>
        <taxon>Metazoa</taxon>
        <taxon>Spiralia</taxon>
        <taxon>Lophotrochozoa</taxon>
        <taxon>Platyhelminthes</taxon>
        <taxon>Cestoda</taxon>
        <taxon>Eucestoda</taxon>
        <taxon>Diphyllobothriidea</taxon>
        <taxon>Diphyllobothriidae</taxon>
        <taxon>Schistocephalus</taxon>
    </lineage>
</organism>
<accession>A0A183SM65</accession>
<sequence>MRPNGSPPPRPKERARKSTAPLTNIVDAQALLTCPRCQRIFCARIGLDEHLRTQCINNQKITISTSNSANPPSDSPTLTPGINSITPTIIETTSQCSARVAHTTTTTATTTTSIIDGDALLNCPQGNRTFTSRIGLVGHLRFHYTETGEPVLGAPTDSRDHSLHCPQCPCAFTHCMGLFGQRNSPQCRQHRYPIHTLHSSHSYRHRHPNSMNDIPSQPLPIFPAHTAPANSTHASA</sequence>
<gene>
    <name evidence="2" type="ORF">SSLN_LOCUS5313</name>
</gene>